<evidence type="ECO:0000256" key="2">
    <source>
        <dbReference type="ARBA" id="ARBA00022679"/>
    </source>
</evidence>
<feature type="binding site" evidence="3">
    <location>
        <position position="91"/>
    </location>
    <ligand>
        <name>Mg(2+)</name>
        <dbReference type="ChEBI" id="CHEBI:18420"/>
        <label>1</label>
    </ligand>
</feature>
<dbReference type="InterPro" id="IPR035902">
    <property type="entry name" value="Nuc_phospho_transferase"/>
</dbReference>
<proteinExistence type="inferred from homology"/>
<feature type="binding site" evidence="3">
    <location>
        <position position="224"/>
    </location>
    <ligand>
        <name>Mg(2+)</name>
        <dbReference type="ChEBI" id="CHEBI:18420"/>
        <label>1</label>
    </ligand>
</feature>
<evidence type="ECO:0000313" key="7">
    <source>
        <dbReference type="Proteomes" id="UP000198384"/>
    </source>
</evidence>
<comment type="caution">
    <text evidence="3">Lacks conserved residue(s) required for the propagation of feature annotation.</text>
</comment>
<sequence>MKNTLNKLFEQQCLTKEEAKSILIEIAAEKFNNAQIASFLTVFLMRPITVDELAGFREALLELAVKVDLSEFNTIDLCGTGGDGKDTFNISTLTSFIVAGTGNKVAKHGNYSASSVSGSSNMLEYLGYKFTNNEVVLKSQIDKANICFLHAPLFHPAMKAVGPVRRELGMKTFFNMLGPLVNPSSPQNQMVGVFNLEVARIYNYLLQGTAKNYGIVHSLDGYDEISLTSGFKLFTRNDEQIITPESLGLQRLEQSEIFGGTTVEESAIIFIAIINGEGTEAQNNAVLANAAFALKILDPLKSFEAAFEEAKDSLFGLKAKACLTKLIEN</sequence>
<feature type="domain" description="Glycosyl transferase family 3 N-terminal" evidence="5">
    <location>
        <begin position="3"/>
        <end position="64"/>
    </location>
</feature>
<keyword evidence="3" id="KW-0028">Amino-acid biosynthesis</keyword>
<dbReference type="EMBL" id="FZNT01000003">
    <property type="protein sequence ID" value="SNR46346.1"/>
    <property type="molecule type" value="Genomic_DNA"/>
</dbReference>
<dbReference type="InterPro" id="IPR005940">
    <property type="entry name" value="Anthranilate_Pribosyl_Tfrase"/>
</dbReference>
<keyword evidence="2 3" id="KW-0808">Transferase</keyword>
<dbReference type="GO" id="GO:0004048">
    <property type="term" value="F:anthranilate phosphoribosyltransferase activity"/>
    <property type="evidence" value="ECO:0007669"/>
    <property type="project" value="UniProtKB-UniRule"/>
</dbReference>
<feature type="binding site" evidence="3">
    <location>
        <begin position="107"/>
        <end position="115"/>
    </location>
    <ligand>
        <name>5-phospho-alpha-D-ribose 1-diphosphate</name>
        <dbReference type="ChEBI" id="CHEBI:58017"/>
    </ligand>
</feature>
<keyword evidence="3" id="KW-0057">Aromatic amino acid biosynthesis</keyword>
<dbReference type="InterPro" id="IPR036320">
    <property type="entry name" value="Glycosyl_Trfase_fam3_N_dom_sf"/>
</dbReference>
<comment type="pathway">
    <text evidence="3">Amino-acid biosynthesis; L-tryptophan biosynthesis; L-tryptophan from chorismate: step 2/5.</text>
</comment>
<feature type="binding site" evidence="3">
    <location>
        <position position="79"/>
    </location>
    <ligand>
        <name>5-phospho-alpha-D-ribose 1-diphosphate</name>
        <dbReference type="ChEBI" id="CHEBI:58017"/>
    </ligand>
</feature>
<feature type="binding site" evidence="3">
    <location>
        <begin position="82"/>
        <end position="83"/>
    </location>
    <ligand>
        <name>5-phospho-alpha-D-ribose 1-diphosphate</name>
        <dbReference type="ChEBI" id="CHEBI:58017"/>
    </ligand>
</feature>
<dbReference type="InterPro" id="IPR017459">
    <property type="entry name" value="Glycosyl_Trfase_fam3_N_dom"/>
</dbReference>
<comment type="similarity">
    <text evidence="3">Belongs to the anthranilate phosphoribosyltransferase family.</text>
</comment>
<feature type="binding site" evidence="3">
    <location>
        <position position="224"/>
    </location>
    <ligand>
        <name>Mg(2+)</name>
        <dbReference type="ChEBI" id="CHEBI:18420"/>
        <label>2</label>
    </ligand>
</feature>
<reference evidence="6 7" key="1">
    <citation type="submission" date="2017-06" db="EMBL/GenBank/DDBJ databases">
        <authorList>
            <person name="Kim H.J."/>
            <person name="Triplett B.A."/>
        </authorList>
    </citation>
    <scope>NUCLEOTIDE SEQUENCE [LARGE SCALE GENOMIC DNA]</scope>
    <source>
        <strain evidence="6 7">DSM 29150</strain>
    </source>
</reference>
<dbReference type="PANTHER" id="PTHR43285">
    <property type="entry name" value="ANTHRANILATE PHOSPHORIBOSYLTRANSFERASE"/>
    <property type="match status" value="1"/>
</dbReference>
<accession>A0A238WID4</accession>
<name>A0A238WID4_9FLAO</name>
<dbReference type="RefSeq" id="WP_089380919.1">
    <property type="nucleotide sequence ID" value="NZ_FZNT01000003.1"/>
</dbReference>
<dbReference type="Proteomes" id="UP000198384">
    <property type="component" value="Unassembled WGS sequence"/>
</dbReference>
<comment type="catalytic activity">
    <reaction evidence="3">
        <text>N-(5-phospho-beta-D-ribosyl)anthranilate + diphosphate = 5-phospho-alpha-D-ribose 1-diphosphate + anthranilate</text>
        <dbReference type="Rhea" id="RHEA:11768"/>
        <dbReference type="ChEBI" id="CHEBI:16567"/>
        <dbReference type="ChEBI" id="CHEBI:18277"/>
        <dbReference type="ChEBI" id="CHEBI:33019"/>
        <dbReference type="ChEBI" id="CHEBI:58017"/>
        <dbReference type="EC" id="2.4.2.18"/>
    </reaction>
</comment>
<dbReference type="NCBIfam" id="TIGR01245">
    <property type="entry name" value="trpD"/>
    <property type="match status" value="1"/>
</dbReference>
<feature type="binding site" evidence="3">
    <location>
        <position position="119"/>
    </location>
    <ligand>
        <name>5-phospho-alpha-D-ribose 1-diphosphate</name>
        <dbReference type="ChEBI" id="CHEBI:58017"/>
    </ligand>
</feature>
<dbReference type="Gene3D" id="3.40.1030.10">
    <property type="entry name" value="Nucleoside phosphorylase/phosphoribosyltransferase catalytic domain"/>
    <property type="match status" value="1"/>
</dbReference>
<protein>
    <recommendedName>
        <fullName evidence="3">Anthranilate phosphoribosyltransferase</fullName>
        <ecNumber evidence="3">2.4.2.18</ecNumber>
    </recommendedName>
</protein>
<keyword evidence="3" id="KW-0822">Tryptophan biosynthesis</keyword>
<dbReference type="OrthoDB" id="9806430at2"/>
<comment type="cofactor">
    <cofactor evidence="3">
        <name>Mg(2+)</name>
        <dbReference type="ChEBI" id="CHEBI:18420"/>
    </cofactor>
    <text evidence="3">Binds 2 magnesium ions per monomer.</text>
</comment>
<feature type="binding site" evidence="3">
    <location>
        <position position="79"/>
    </location>
    <ligand>
        <name>anthranilate</name>
        <dbReference type="ChEBI" id="CHEBI:16567"/>
        <label>1</label>
    </ligand>
</feature>
<dbReference type="GO" id="GO:0000287">
    <property type="term" value="F:magnesium ion binding"/>
    <property type="evidence" value="ECO:0007669"/>
    <property type="project" value="UniProtKB-UniRule"/>
</dbReference>
<feature type="domain" description="Glycosyl transferase family 3" evidence="4">
    <location>
        <begin position="73"/>
        <end position="314"/>
    </location>
</feature>
<dbReference type="Pfam" id="PF00591">
    <property type="entry name" value="Glycos_transf_3"/>
    <property type="match status" value="1"/>
</dbReference>
<dbReference type="GO" id="GO:0005829">
    <property type="term" value="C:cytosol"/>
    <property type="evidence" value="ECO:0007669"/>
    <property type="project" value="TreeGrafter"/>
</dbReference>
<dbReference type="InterPro" id="IPR000312">
    <property type="entry name" value="Glycosyl_Trfase_fam3"/>
</dbReference>
<comment type="function">
    <text evidence="3">Catalyzes the transfer of the phosphoribosyl group of 5-phosphorylribose-1-pyrophosphate (PRPP) to anthranilate to yield N-(5'-phosphoribosyl)-anthranilate (PRA).</text>
</comment>
<dbReference type="HAMAP" id="MF_00211">
    <property type="entry name" value="TrpD"/>
    <property type="match status" value="1"/>
</dbReference>
<keyword evidence="3" id="KW-0460">Magnesium</keyword>
<dbReference type="EC" id="2.4.2.18" evidence="3"/>
<feature type="binding site" evidence="3">
    <location>
        <position position="87"/>
    </location>
    <ligand>
        <name>5-phospho-alpha-D-ribose 1-diphosphate</name>
        <dbReference type="ChEBI" id="CHEBI:58017"/>
    </ligand>
</feature>
<dbReference type="SUPFAM" id="SSF47648">
    <property type="entry name" value="Nucleoside phosphorylase/phosphoribosyltransferase N-terminal domain"/>
    <property type="match status" value="1"/>
</dbReference>
<gene>
    <name evidence="3" type="primary">trpD</name>
    <name evidence="6" type="ORF">SAMN06265371_103254</name>
</gene>
<comment type="subunit">
    <text evidence="3">Homodimer.</text>
</comment>
<evidence type="ECO:0000259" key="5">
    <source>
        <dbReference type="Pfam" id="PF02885"/>
    </source>
</evidence>
<feature type="binding site" evidence="3">
    <location>
        <position position="165"/>
    </location>
    <ligand>
        <name>anthranilate</name>
        <dbReference type="ChEBI" id="CHEBI:16567"/>
        <label>2</label>
    </ligand>
</feature>
<feature type="binding site" evidence="3">
    <location>
        <position position="110"/>
    </location>
    <ligand>
        <name>anthranilate</name>
        <dbReference type="ChEBI" id="CHEBI:16567"/>
        <label>1</label>
    </ligand>
</feature>
<feature type="binding site" evidence="3">
    <location>
        <position position="223"/>
    </location>
    <ligand>
        <name>Mg(2+)</name>
        <dbReference type="ChEBI" id="CHEBI:18420"/>
        <label>2</label>
    </ligand>
</feature>
<evidence type="ECO:0000259" key="4">
    <source>
        <dbReference type="Pfam" id="PF00591"/>
    </source>
</evidence>
<dbReference type="AlphaFoldDB" id="A0A238WID4"/>
<dbReference type="GO" id="GO:0000162">
    <property type="term" value="P:L-tryptophan biosynthetic process"/>
    <property type="evidence" value="ECO:0007669"/>
    <property type="project" value="UniProtKB-UniRule"/>
</dbReference>
<dbReference type="PANTHER" id="PTHR43285:SF2">
    <property type="entry name" value="ANTHRANILATE PHOSPHORIBOSYLTRANSFERASE"/>
    <property type="match status" value="1"/>
</dbReference>
<keyword evidence="7" id="KW-1185">Reference proteome</keyword>
<dbReference type="SUPFAM" id="SSF52418">
    <property type="entry name" value="Nucleoside phosphorylase/phosphoribosyltransferase catalytic domain"/>
    <property type="match status" value="1"/>
</dbReference>
<organism evidence="6 7">
    <name type="scientific">Lutibacter agarilyticus</name>
    <dbReference type="NCBI Taxonomy" id="1109740"/>
    <lineage>
        <taxon>Bacteria</taxon>
        <taxon>Pseudomonadati</taxon>
        <taxon>Bacteroidota</taxon>
        <taxon>Flavobacteriia</taxon>
        <taxon>Flavobacteriales</taxon>
        <taxon>Flavobacteriaceae</taxon>
        <taxon>Lutibacter</taxon>
    </lineage>
</organism>
<evidence type="ECO:0000256" key="1">
    <source>
        <dbReference type="ARBA" id="ARBA00022676"/>
    </source>
</evidence>
<dbReference type="Gene3D" id="1.20.970.10">
    <property type="entry name" value="Transferase, Pyrimidine Nucleoside Phosphorylase, Chain C"/>
    <property type="match status" value="1"/>
</dbReference>
<feature type="binding site" evidence="3">
    <location>
        <begin position="89"/>
        <end position="92"/>
    </location>
    <ligand>
        <name>5-phospho-alpha-D-ribose 1-diphosphate</name>
        <dbReference type="ChEBI" id="CHEBI:58017"/>
    </ligand>
</feature>
<evidence type="ECO:0000256" key="3">
    <source>
        <dbReference type="HAMAP-Rule" id="MF_00211"/>
    </source>
</evidence>
<dbReference type="Pfam" id="PF02885">
    <property type="entry name" value="Glycos_trans_3N"/>
    <property type="match status" value="1"/>
</dbReference>
<keyword evidence="1 3" id="KW-0328">Glycosyltransferase</keyword>
<dbReference type="UniPathway" id="UPA00035">
    <property type="reaction ID" value="UER00041"/>
</dbReference>
<evidence type="ECO:0000313" key="6">
    <source>
        <dbReference type="EMBL" id="SNR46346.1"/>
    </source>
</evidence>
<keyword evidence="3" id="KW-0479">Metal-binding</keyword>